<dbReference type="EMBL" id="JH712068">
    <property type="protein sequence ID" value="EFO17825.1"/>
    <property type="molecule type" value="Genomic_DNA"/>
</dbReference>
<dbReference type="OrthoDB" id="10338057at2759"/>
<accession>A0A1S0TPB6</accession>
<reference evidence="1" key="1">
    <citation type="submission" date="2012-04" db="EMBL/GenBank/DDBJ databases">
        <title>The Genome Sequence of Loa loa.</title>
        <authorList>
            <consortium name="The Broad Institute Genome Sequencing Platform"/>
            <consortium name="Broad Institute Genome Sequencing Center for Infectious Disease"/>
            <person name="Nutman T.B."/>
            <person name="Fink D.L."/>
            <person name="Russ C."/>
            <person name="Young S."/>
            <person name="Zeng Q."/>
            <person name="Gargeya S."/>
            <person name="Alvarado L."/>
            <person name="Berlin A."/>
            <person name="Chapman S.B."/>
            <person name="Chen Z."/>
            <person name="Freedman E."/>
            <person name="Gellesch M."/>
            <person name="Goldberg J."/>
            <person name="Griggs A."/>
            <person name="Gujja S."/>
            <person name="Heilman E.R."/>
            <person name="Heiman D."/>
            <person name="Howarth C."/>
            <person name="Mehta T."/>
            <person name="Neiman D."/>
            <person name="Pearson M."/>
            <person name="Roberts A."/>
            <person name="Saif S."/>
            <person name="Shea T."/>
            <person name="Shenoy N."/>
            <person name="Sisk P."/>
            <person name="Stolte C."/>
            <person name="Sykes S."/>
            <person name="White J."/>
            <person name="Yandava C."/>
            <person name="Haas B."/>
            <person name="Henn M.R."/>
            <person name="Nusbaum C."/>
            <person name="Birren B."/>
        </authorList>
    </citation>
    <scope>NUCLEOTIDE SEQUENCE [LARGE SCALE GENOMIC DNA]</scope>
</reference>
<dbReference type="AlphaFoldDB" id="A0A1S0TPB6"/>
<organism evidence="1">
    <name type="scientific">Loa loa</name>
    <name type="common">Eye worm</name>
    <name type="synonym">Filaria loa</name>
    <dbReference type="NCBI Taxonomy" id="7209"/>
    <lineage>
        <taxon>Eukaryota</taxon>
        <taxon>Metazoa</taxon>
        <taxon>Ecdysozoa</taxon>
        <taxon>Nematoda</taxon>
        <taxon>Chromadorea</taxon>
        <taxon>Rhabditida</taxon>
        <taxon>Spirurina</taxon>
        <taxon>Spiruromorpha</taxon>
        <taxon>Filarioidea</taxon>
        <taxon>Onchocercidae</taxon>
        <taxon>Loa</taxon>
    </lineage>
</organism>
<dbReference type="CTD" id="9948117"/>
<dbReference type="GeneID" id="9948117"/>
<dbReference type="KEGG" id="loa:LOAG_10671"/>
<gene>
    <name evidence="1" type="ORF">LOAG_10671</name>
</gene>
<dbReference type="InParanoid" id="A0A1S0TPB6"/>
<name>A0A1S0TPB6_LOALO</name>
<dbReference type="RefSeq" id="XP_003146243.1">
    <property type="nucleotide sequence ID" value="XM_003146195.1"/>
</dbReference>
<evidence type="ECO:0000313" key="1">
    <source>
        <dbReference type="EMBL" id="EFO17825.1"/>
    </source>
</evidence>
<sequence>MDGDIIIKYGDRRNRYSMKFCNQKDIQEGIVSKFEIEKINTEMETQGELAKQLGNEIDKIPELIQEELTELATHWELIDIGLGIVEKSKLFQYKNNVDVL</sequence>
<protein>
    <submittedName>
        <fullName evidence="1">Uncharacterized protein</fullName>
    </submittedName>
</protein>
<proteinExistence type="predicted"/>